<sequence length="100" mass="10768">MRLTKLKARRALLILFLTSLFIVTSVSITLFIIGPELLVEESNPVASDAIIVLSGGQERLEHASNLYEKGFADTVIHSNSTEPGTTTEEAVALGISKKAL</sequence>
<reference evidence="2" key="1">
    <citation type="submission" date="2022-04" db="EMBL/GenBank/DDBJ databases">
        <title>Halobacillus sp. isolated from saltern.</title>
        <authorList>
            <person name="Won M."/>
            <person name="Lee C.-M."/>
            <person name="Woen H.-Y."/>
            <person name="Kwon S.-W."/>
        </authorList>
    </citation>
    <scope>NUCLEOTIDE SEQUENCE</scope>
    <source>
        <strain evidence="2">SSHM10-5</strain>
    </source>
</reference>
<dbReference type="EMBL" id="CP095075">
    <property type="protein sequence ID" value="UOR11324.1"/>
    <property type="molecule type" value="Genomic_DNA"/>
</dbReference>
<keyword evidence="1" id="KW-1133">Transmembrane helix</keyword>
<organism evidence="2 3">
    <name type="scientific">Halobacillus amylolyticus</name>
    <dbReference type="NCBI Taxonomy" id="2932259"/>
    <lineage>
        <taxon>Bacteria</taxon>
        <taxon>Bacillati</taxon>
        <taxon>Bacillota</taxon>
        <taxon>Bacilli</taxon>
        <taxon>Bacillales</taxon>
        <taxon>Bacillaceae</taxon>
        <taxon>Halobacillus</taxon>
    </lineage>
</organism>
<accession>A0ABY4H9F1</accession>
<keyword evidence="3" id="KW-1185">Reference proteome</keyword>
<protein>
    <recommendedName>
        <fullName evidence="4">YdcF family protein</fullName>
    </recommendedName>
</protein>
<evidence type="ECO:0000256" key="1">
    <source>
        <dbReference type="SAM" id="Phobius"/>
    </source>
</evidence>
<proteinExistence type="predicted"/>
<evidence type="ECO:0000313" key="2">
    <source>
        <dbReference type="EMBL" id="UOR11324.1"/>
    </source>
</evidence>
<evidence type="ECO:0008006" key="4">
    <source>
        <dbReference type="Google" id="ProtNLM"/>
    </source>
</evidence>
<name>A0ABY4H9F1_9BACI</name>
<evidence type="ECO:0000313" key="3">
    <source>
        <dbReference type="Proteomes" id="UP000830326"/>
    </source>
</evidence>
<keyword evidence="1" id="KW-0472">Membrane</keyword>
<feature type="transmembrane region" description="Helical" evidence="1">
    <location>
        <begin position="12"/>
        <end position="33"/>
    </location>
</feature>
<keyword evidence="1" id="KW-0812">Transmembrane</keyword>
<dbReference type="RefSeq" id="WP_245031261.1">
    <property type="nucleotide sequence ID" value="NZ_CP095075.1"/>
</dbReference>
<dbReference type="Proteomes" id="UP000830326">
    <property type="component" value="Chromosome"/>
</dbReference>
<gene>
    <name evidence="2" type="ORF">MUO15_17255</name>
</gene>